<keyword evidence="12" id="KW-0547">Nucleotide-binding</keyword>
<dbReference type="InterPro" id="IPR013785">
    <property type="entry name" value="Aldolase_TIM"/>
</dbReference>
<dbReference type="InterPro" id="IPR006638">
    <property type="entry name" value="Elp3/MiaA/NifB-like_rSAM"/>
</dbReference>
<comment type="subunit">
    <text evidence="20">Isoform MOCS1A and isoform MOCS1B probably form a heterooligomer.</text>
</comment>
<keyword evidence="11" id="KW-0479">Metal-binding</keyword>
<dbReference type="Gene3D" id="3.20.20.70">
    <property type="entry name" value="Aldolase class I"/>
    <property type="match status" value="1"/>
</dbReference>
<evidence type="ECO:0000256" key="7">
    <source>
        <dbReference type="ARBA" id="ARBA00012575"/>
    </source>
</evidence>
<dbReference type="SUPFAM" id="SSF55040">
    <property type="entry name" value="Molybdenum cofactor biosynthesis protein C, MoaC"/>
    <property type="match status" value="1"/>
</dbReference>
<dbReference type="NCBIfam" id="TIGR00581">
    <property type="entry name" value="moaC"/>
    <property type="match status" value="1"/>
</dbReference>
<comment type="cofactor">
    <cofactor evidence="2">
        <name>[4Fe-4S] cluster</name>
        <dbReference type="ChEBI" id="CHEBI:49883"/>
    </cofactor>
</comment>
<dbReference type="InterPro" id="IPR047594">
    <property type="entry name" value="MoaC_bact/euk"/>
</dbReference>
<feature type="domain" description="Radical SAM core" evidence="21">
    <location>
        <begin position="40"/>
        <end position="253"/>
    </location>
</feature>
<dbReference type="NCBIfam" id="TIGR02666">
    <property type="entry name" value="moaA"/>
    <property type="match status" value="1"/>
</dbReference>
<evidence type="ECO:0000256" key="4">
    <source>
        <dbReference type="ARBA" id="ARBA00008484"/>
    </source>
</evidence>
<keyword evidence="13" id="KW-0408">Iron</keyword>
<dbReference type="PROSITE" id="PS01305">
    <property type="entry name" value="MOAA_NIFB_PQQE"/>
    <property type="match status" value="1"/>
</dbReference>
<keyword evidence="15" id="KW-0342">GTP-binding</keyword>
<dbReference type="PROSITE" id="PS51918">
    <property type="entry name" value="RADICAL_SAM"/>
    <property type="match status" value="1"/>
</dbReference>
<comment type="catalytic activity">
    <reaction evidence="18">
        <text>GTP + AH2 + S-adenosyl-L-methionine = (8S)-3',8-cyclo-7,8-dihydroguanosine 5'-triphosphate + 5'-deoxyadenosine + L-methionine + A + H(+)</text>
        <dbReference type="Rhea" id="RHEA:49576"/>
        <dbReference type="ChEBI" id="CHEBI:13193"/>
        <dbReference type="ChEBI" id="CHEBI:15378"/>
        <dbReference type="ChEBI" id="CHEBI:17319"/>
        <dbReference type="ChEBI" id="CHEBI:17499"/>
        <dbReference type="ChEBI" id="CHEBI:37565"/>
        <dbReference type="ChEBI" id="CHEBI:57844"/>
        <dbReference type="ChEBI" id="CHEBI:59789"/>
        <dbReference type="ChEBI" id="CHEBI:131766"/>
        <dbReference type="EC" id="4.1.99.22"/>
    </reaction>
</comment>
<dbReference type="Gene3D" id="3.30.70.640">
    <property type="entry name" value="Molybdopterin cofactor biosynthesis C (MoaC) domain"/>
    <property type="match status" value="1"/>
</dbReference>
<dbReference type="Pfam" id="PF06463">
    <property type="entry name" value="Mob_synth_C"/>
    <property type="match status" value="1"/>
</dbReference>
<evidence type="ECO:0000256" key="18">
    <source>
        <dbReference type="ARBA" id="ARBA00048697"/>
    </source>
</evidence>
<evidence type="ECO:0000256" key="1">
    <source>
        <dbReference type="ARBA" id="ARBA00001637"/>
    </source>
</evidence>
<dbReference type="SFLD" id="SFLDG01386">
    <property type="entry name" value="main_SPASM_domain-containing"/>
    <property type="match status" value="1"/>
</dbReference>
<comment type="similarity">
    <text evidence="5">In the N-terminal section; belongs to the radical SAM superfamily. MoaA family.</text>
</comment>
<dbReference type="CDD" id="cd01335">
    <property type="entry name" value="Radical_SAM"/>
    <property type="match status" value="1"/>
</dbReference>
<dbReference type="NCBIfam" id="NF001199">
    <property type="entry name" value="PRK00164.2-1"/>
    <property type="match status" value="1"/>
</dbReference>
<evidence type="ECO:0000259" key="21">
    <source>
        <dbReference type="PROSITE" id="PS51918"/>
    </source>
</evidence>
<keyword evidence="17" id="KW-0456">Lyase</keyword>
<comment type="catalytic activity">
    <reaction evidence="1">
        <text>(8S)-3',8-cyclo-7,8-dihydroguanosine 5'-triphosphate = cyclic pyranopterin phosphate + diphosphate</text>
        <dbReference type="Rhea" id="RHEA:49580"/>
        <dbReference type="ChEBI" id="CHEBI:33019"/>
        <dbReference type="ChEBI" id="CHEBI:59648"/>
        <dbReference type="ChEBI" id="CHEBI:131766"/>
        <dbReference type="EC" id="4.6.1.17"/>
    </reaction>
</comment>
<dbReference type="InterPro" id="IPR010505">
    <property type="entry name" value="MoaA_twitch"/>
</dbReference>
<comment type="pathway">
    <text evidence="3">Cofactor biosynthesis; molybdopterin biosynthesis.</text>
</comment>
<dbReference type="FunFam" id="3.20.20.70:FF:000117">
    <property type="entry name" value="molybdenum cofactor biosynthesis protein 1"/>
    <property type="match status" value="1"/>
</dbReference>
<dbReference type="InterPro" id="IPR058240">
    <property type="entry name" value="rSAM_sf"/>
</dbReference>
<evidence type="ECO:0000256" key="17">
    <source>
        <dbReference type="ARBA" id="ARBA00023239"/>
    </source>
</evidence>
<evidence type="ECO:0000256" key="2">
    <source>
        <dbReference type="ARBA" id="ARBA00001966"/>
    </source>
</evidence>
<dbReference type="GO" id="GO:0046872">
    <property type="term" value="F:metal ion binding"/>
    <property type="evidence" value="ECO:0007669"/>
    <property type="project" value="UniProtKB-KW"/>
</dbReference>
<dbReference type="GO" id="GO:0006777">
    <property type="term" value="P:Mo-molybdopterin cofactor biosynthetic process"/>
    <property type="evidence" value="ECO:0007669"/>
    <property type="project" value="UniProtKB-KW"/>
</dbReference>
<accession>A0A9P0DIK9</accession>
<dbReference type="SFLD" id="SFLDG01383">
    <property type="entry name" value="cyclic_pyranopterin_phosphate"/>
    <property type="match status" value="1"/>
</dbReference>
<evidence type="ECO:0000313" key="22">
    <source>
        <dbReference type="EMBL" id="CAH1119365.1"/>
    </source>
</evidence>
<keyword evidence="16" id="KW-0501">Molybdenum cofactor biosynthesis</keyword>
<dbReference type="InterPro" id="IPR050105">
    <property type="entry name" value="MoCo_biosynth_MoaA/MoaC"/>
</dbReference>
<dbReference type="HAMAP" id="MF_01224_B">
    <property type="entry name" value="MoaC_B"/>
    <property type="match status" value="1"/>
</dbReference>
<evidence type="ECO:0000256" key="5">
    <source>
        <dbReference type="ARBA" id="ARBA00009862"/>
    </source>
</evidence>
<dbReference type="InterPro" id="IPR013483">
    <property type="entry name" value="MoaA"/>
</dbReference>
<dbReference type="SFLD" id="SFLDS00029">
    <property type="entry name" value="Radical_SAM"/>
    <property type="match status" value="1"/>
</dbReference>
<evidence type="ECO:0000256" key="13">
    <source>
        <dbReference type="ARBA" id="ARBA00023004"/>
    </source>
</evidence>
<gene>
    <name evidence="22" type="ORF">PHAECO_LOCUS3016</name>
</gene>
<keyword evidence="14" id="KW-0411">Iron-sulfur</keyword>
<dbReference type="EC" id="4.6.1.17" evidence="7"/>
<dbReference type="GO" id="GO:0051539">
    <property type="term" value="F:4 iron, 4 sulfur cluster binding"/>
    <property type="evidence" value="ECO:0007669"/>
    <property type="project" value="UniProtKB-KW"/>
</dbReference>
<dbReference type="Pfam" id="PF01967">
    <property type="entry name" value="MoaC"/>
    <property type="match status" value="1"/>
</dbReference>
<evidence type="ECO:0000256" key="3">
    <source>
        <dbReference type="ARBA" id="ARBA00005046"/>
    </source>
</evidence>
<evidence type="ECO:0000256" key="8">
    <source>
        <dbReference type="ARBA" id="ARBA00015273"/>
    </source>
</evidence>
<dbReference type="OrthoDB" id="429626at2759"/>
<dbReference type="InterPro" id="IPR023045">
    <property type="entry name" value="MoaC"/>
</dbReference>
<sequence>MYRSSYKILCGIGKRQLSLLEGSQIVKTKVDTVGSPLTDLFGRHHTYLRISLTEKCNLRCQYCMPADGVELTENSKLLTTGEILKIATLFVNEGINKIRLTGGEPTVRKDLGDIIYNLKQIDGLETVAMTTNGLVLTKQLVALQKAGLDILNISLDTLKPDRYEYITRRKGWQRVMMGIDLALQLGYEPVKINCVVMKGFNEDEILDFIELTKDRNVDVRFIEYMPFTGNKWEVNKLVSYRDMIQKIKETYPNFYEMKNGPNDTSKAWKVPKYKGQVGFITSMSEHFCGSCNRLRITADGNLKVCLFGNTEVSLRDAIRNDCSEDDLVALISAAVKRKKKQHADMASMKYHIKPLELKPIYYNHIHSPPMTPSLQTLSRSYSTNQTAQLTHLDKQGKAKMVDVADKHVTRRSATAMATVKVGPRIAKLILENSIKKGDVLTIAEIAGIIGAKKTSEFLPLCHNIALSSVDVTVRLADEKEAVEIEAQVRCEGKTGVEMEALTAVSVAALTVYDMCKAVSKAIVITDVQLVSKSGGKSGDYEKEGIVLRDYNRTPAATRFSPFVGPV</sequence>
<organism evidence="22 23">
    <name type="scientific">Phaedon cochleariae</name>
    <name type="common">Mustard beetle</name>
    <dbReference type="NCBI Taxonomy" id="80249"/>
    <lineage>
        <taxon>Eukaryota</taxon>
        <taxon>Metazoa</taxon>
        <taxon>Ecdysozoa</taxon>
        <taxon>Arthropoda</taxon>
        <taxon>Hexapoda</taxon>
        <taxon>Insecta</taxon>
        <taxon>Pterygota</taxon>
        <taxon>Neoptera</taxon>
        <taxon>Endopterygota</taxon>
        <taxon>Coleoptera</taxon>
        <taxon>Polyphaga</taxon>
        <taxon>Cucujiformia</taxon>
        <taxon>Chrysomeloidea</taxon>
        <taxon>Chrysomelidae</taxon>
        <taxon>Chrysomelinae</taxon>
        <taxon>Chrysomelini</taxon>
        <taxon>Phaedon</taxon>
    </lineage>
</organism>
<evidence type="ECO:0000256" key="16">
    <source>
        <dbReference type="ARBA" id="ARBA00023150"/>
    </source>
</evidence>
<name>A0A9P0DIK9_PHACE</name>
<dbReference type="PANTHER" id="PTHR22960:SF0">
    <property type="entry name" value="MOLYBDENUM COFACTOR BIOSYNTHESIS PROTEIN 1"/>
    <property type="match status" value="1"/>
</dbReference>
<dbReference type="InterPro" id="IPR000385">
    <property type="entry name" value="MoaA_NifB_PqqE_Fe-S-bd_CS"/>
</dbReference>
<dbReference type="InterPro" id="IPR040064">
    <property type="entry name" value="MoaA-like"/>
</dbReference>
<dbReference type="NCBIfam" id="NF006870">
    <property type="entry name" value="PRK09364.1"/>
    <property type="match status" value="1"/>
</dbReference>
<dbReference type="Pfam" id="PF04055">
    <property type="entry name" value="Radical_SAM"/>
    <property type="match status" value="1"/>
</dbReference>
<comment type="function">
    <text evidence="19">Isoform MOCS1A and isoform MOCS1B probably form a complex that catalyzes the conversion of 5'-GTP to cyclic pyranopterin monophosphate (cPMP). MOCS1A catalyzes the cyclization of GTP to (8S)-3',8-cyclo-7,8-dihydroguanosine 5'-triphosphate and MOCS1B catalyzes the subsequent conversion of (8S)-3',8-cyclo-7,8-dihydroguanosine 5'-triphosphate to cPMP.</text>
</comment>
<evidence type="ECO:0000313" key="23">
    <source>
        <dbReference type="Proteomes" id="UP001153737"/>
    </source>
</evidence>
<dbReference type="SUPFAM" id="SSF102114">
    <property type="entry name" value="Radical SAM enzymes"/>
    <property type="match status" value="1"/>
</dbReference>
<keyword evidence="10" id="KW-0949">S-adenosyl-L-methionine</keyword>
<dbReference type="AlphaFoldDB" id="A0A9P0DIK9"/>
<dbReference type="GO" id="GO:0061798">
    <property type="term" value="F:GTP 3',8'-cyclase activity"/>
    <property type="evidence" value="ECO:0007669"/>
    <property type="project" value="UniProtKB-EC"/>
</dbReference>
<dbReference type="GO" id="GO:0061799">
    <property type="term" value="F:cyclic pyranopterin monophosphate synthase activity"/>
    <property type="evidence" value="ECO:0007669"/>
    <property type="project" value="UniProtKB-EC"/>
</dbReference>
<evidence type="ECO:0000256" key="12">
    <source>
        <dbReference type="ARBA" id="ARBA00022741"/>
    </source>
</evidence>
<evidence type="ECO:0000256" key="9">
    <source>
        <dbReference type="ARBA" id="ARBA00022485"/>
    </source>
</evidence>
<evidence type="ECO:0000256" key="10">
    <source>
        <dbReference type="ARBA" id="ARBA00022691"/>
    </source>
</evidence>
<dbReference type="EC" id="4.1.99.22" evidence="6"/>
<dbReference type="InterPro" id="IPR002820">
    <property type="entry name" value="Mopterin_CF_biosynth-C_dom"/>
</dbReference>
<evidence type="ECO:0000256" key="6">
    <source>
        <dbReference type="ARBA" id="ARBA00012167"/>
    </source>
</evidence>
<dbReference type="CDD" id="cd01420">
    <property type="entry name" value="MoaC_PE"/>
    <property type="match status" value="1"/>
</dbReference>
<dbReference type="Proteomes" id="UP001153737">
    <property type="component" value="Chromosome 12"/>
</dbReference>
<keyword evidence="23" id="KW-1185">Reference proteome</keyword>
<keyword evidence="9" id="KW-0004">4Fe-4S</keyword>
<dbReference type="SFLD" id="SFLDG01067">
    <property type="entry name" value="SPASM/twitch_domain_containing"/>
    <property type="match status" value="1"/>
</dbReference>
<reference evidence="22" key="1">
    <citation type="submission" date="2022-01" db="EMBL/GenBank/DDBJ databases">
        <authorList>
            <person name="King R."/>
        </authorList>
    </citation>
    <scope>NUCLEOTIDE SEQUENCE</scope>
</reference>
<dbReference type="InterPro" id="IPR007197">
    <property type="entry name" value="rSAM"/>
</dbReference>
<dbReference type="InterPro" id="IPR036522">
    <property type="entry name" value="MoaC_sf"/>
</dbReference>
<protein>
    <recommendedName>
        <fullName evidence="8">Molybdenum cofactor biosynthesis protein 1</fullName>
        <ecNumber evidence="6">4.1.99.22</ecNumber>
        <ecNumber evidence="7">4.6.1.17</ecNumber>
    </recommendedName>
</protein>
<evidence type="ECO:0000256" key="19">
    <source>
        <dbReference type="ARBA" id="ARBA00054222"/>
    </source>
</evidence>
<dbReference type="CDD" id="cd21117">
    <property type="entry name" value="Twitch_MoaA"/>
    <property type="match status" value="1"/>
</dbReference>
<evidence type="ECO:0000256" key="11">
    <source>
        <dbReference type="ARBA" id="ARBA00022723"/>
    </source>
</evidence>
<dbReference type="SMART" id="SM00729">
    <property type="entry name" value="Elp3"/>
    <property type="match status" value="1"/>
</dbReference>
<comment type="similarity">
    <text evidence="4">In the C-terminal section; belongs to the MoaC family.</text>
</comment>
<dbReference type="GO" id="GO:0005525">
    <property type="term" value="F:GTP binding"/>
    <property type="evidence" value="ECO:0007669"/>
    <property type="project" value="UniProtKB-KW"/>
</dbReference>
<evidence type="ECO:0000256" key="14">
    <source>
        <dbReference type="ARBA" id="ARBA00023014"/>
    </source>
</evidence>
<reference evidence="22" key="2">
    <citation type="submission" date="2022-10" db="EMBL/GenBank/DDBJ databases">
        <authorList>
            <consortium name="ENA_rothamsted_submissions"/>
            <consortium name="culmorum"/>
            <person name="King R."/>
        </authorList>
    </citation>
    <scope>NUCLEOTIDE SEQUENCE</scope>
</reference>
<dbReference type="EMBL" id="OU896718">
    <property type="protein sequence ID" value="CAH1119365.1"/>
    <property type="molecule type" value="Genomic_DNA"/>
</dbReference>
<evidence type="ECO:0000256" key="20">
    <source>
        <dbReference type="ARBA" id="ARBA00063038"/>
    </source>
</evidence>
<proteinExistence type="inferred from homology"/>
<dbReference type="HAMAP" id="MF_01225_B">
    <property type="entry name" value="MoaA_B"/>
    <property type="match status" value="1"/>
</dbReference>
<evidence type="ECO:0000256" key="15">
    <source>
        <dbReference type="ARBA" id="ARBA00023134"/>
    </source>
</evidence>
<dbReference type="PANTHER" id="PTHR22960">
    <property type="entry name" value="MOLYBDOPTERIN COFACTOR SYNTHESIS PROTEIN A"/>
    <property type="match status" value="1"/>
</dbReference>